<evidence type="ECO:0000256" key="7">
    <source>
        <dbReference type="ARBA" id="ARBA00023146"/>
    </source>
</evidence>
<evidence type="ECO:0000256" key="3">
    <source>
        <dbReference type="ARBA" id="ARBA00022598"/>
    </source>
</evidence>
<evidence type="ECO:0000256" key="5">
    <source>
        <dbReference type="ARBA" id="ARBA00022840"/>
    </source>
</evidence>
<dbReference type="EMBL" id="MNUO01000088">
    <property type="protein sequence ID" value="OIN96615.1"/>
    <property type="molecule type" value="Genomic_DNA"/>
</dbReference>
<accession>A0A1J4SB72</accession>
<feature type="domain" description="Zinc finger FPG/IleRS-type" evidence="12">
    <location>
        <begin position="915"/>
        <end position="942"/>
    </location>
</feature>
<gene>
    <name evidence="10" type="primary">ileS</name>
    <name evidence="14" type="ORF">AUJ66_05705</name>
</gene>
<evidence type="ECO:0000256" key="6">
    <source>
        <dbReference type="ARBA" id="ARBA00022917"/>
    </source>
</evidence>
<dbReference type="STRING" id="1817893.AUJ66_05705"/>
<keyword evidence="5 10" id="KW-0067">ATP-binding</keyword>
<dbReference type="InterPro" id="IPR002301">
    <property type="entry name" value="Ile-tRNA-ligase"/>
</dbReference>
<organism evidence="14 15">
    <name type="scientific">Candidatus Desantisbacteria bacterium CG1_02_38_46</name>
    <dbReference type="NCBI Taxonomy" id="1817893"/>
    <lineage>
        <taxon>Bacteria</taxon>
        <taxon>Candidatus Desantisiibacteriota</taxon>
    </lineage>
</organism>
<evidence type="ECO:0000256" key="2">
    <source>
        <dbReference type="ARBA" id="ARBA00022490"/>
    </source>
</evidence>
<dbReference type="Gene3D" id="1.10.730.20">
    <property type="match status" value="1"/>
</dbReference>
<comment type="subunit">
    <text evidence="10">Monomer.</text>
</comment>
<dbReference type="InterPro" id="IPR050081">
    <property type="entry name" value="Ile-tRNA_ligase"/>
</dbReference>
<dbReference type="PANTHER" id="PTHR42765:SF1">
    <property type="entry name" value="ISOLEUCINE--TRNA LIGASE, MITOCHONDRIAL"/>
    <property type="match status" value="1"/>
</dbReference>
<dbReference type="SUPFAM" id="SSF50677">
    <property type="entry name" value="ValRS/IleRS/LeuRS editing domain"/>
    <property type="match status" value="1"/>
</dbReference>
<feature type="binding site" evidence="10">
    <location>
        <position position="921"/>
    </location>
    <ligand>
        <name>Zn(2+)</name>
        <dbReference type="ChEBI" id="CHEBI:29105"/>
    </ligand>
</feature>
<dbReference type="Gene3D" id="3.90.740.10">
    <property type="entry name" value="Valyl/Leucyl/Isoleucyl-tRNA synthetase, editing domain"/>
    <property type="match status" value="1"/>
</dbReference>
<feature type="binding site" evidence="10">
    <location>
        <position position="941"/>
    </location>
    <ligand>
        <name>Zn(2+)</name>
        <dbReference type="ChEBI" id="CHEBI:29105"/>
    </ligand>
</feature>
<reference evidence="14 15" key="1">
    <citation type="journal article" date="2016" name="Environ. Microbiol.">
        <title>Genomic resolution of a cold subsurface aquifer community provides metabolic insights for novel microbes adapted to high CO concentrations.</title>
        <authorList>
            <person name="Probst A.J."/>
            <person name="Castelle C.J."/>
            <person name="Singh A."/>
            <person name="Brown C.T."/>
            <person name="Anantharaman K."/>
            <person name="Sharon I."/>
            <person name="Hug L.A."/>
            <person name="Burstein D."/>
            <person name="Emerson J.B."/>
            <person name="Thomas B.C."/>
            <person name="Banfield J.F."/>
        </authorList>
    </citation>
    <scope>NUCLEOTIDE SEQUENCE [LARGE SCALE GENOMIC DNA]</scope>
    <source>
        <strain evidence="14">CG1_02_38_46</strain>
    </source>
</reference>
<dbReference type="GO" id="GO:0005829">
    <property type="term" value="C:cytosol"/>
    <property type="evidence" value="ECO:0007669"/>
    <property type="project" value="TreeGrafter"/>
</dbReference>
<sequence length="946" mass="109848">MDYKETLNLPKTNFSMKADLSKKEPEILKFWDEIHLYKKMREKNKGKPKYILHDGPPYANGHVHIGTALNKILKDIVVKYKSMRGYDAPYIPGWDCHGLPVEFQLFKELGISKNEISQLEFRKKAKNYALNFVKIQKEEFKRLGVIGDWEHPYLTMEYNYEMKIIKVFAELVKQGYIYKDLKPVYWCATCETALAEAEVEYNDKQSTSIFVRFPVIDSEKRFGIKEPVSFLIWTTTPWTLVANEAVAIHPEYDYNFVKINGESIIVAKKRWDKELHSKLGGSIEFEILQSEKGKNLAGISCKHPFYKDKVSRTILEEYVTLEEGTGCVHTAPGHGEEDYVAGKKEGLNIFSPVNNKGKYTDEAPDFLRDKSVLNNETTLIILKYLEENELLYPVLLPTFNNSEIITHSYPHCWRCKNPIIFRATEQWFLDVDKQGLRKNILDEIKNVKWVPEIGKNRITAMMEIRPDWCLSRQRYWGVPLPIFYCKECGEVLMTQESIQAVWELFGREGSDAWFIYEPEEILKLKNGDSPRCPKCKKNKFRKETDILDVWFDSGVSYEAVVRSHSDLSFPSDLYLEGSDQHRGWFQHSFISAMGALKKSPFKTVLTHGFVVDGEGRKMSKSLGNVMGPEEVISHGGADILRLWVCSQNYTEDIRISEEILGHLTDAYRKIRNTIRFLLGNLHNFKKEDGISCSELIEIDRFMLSRLQKLIEEVTLSYEKFEYYRSFRLLYNFCTVSLSAFYLDVSKDRLYTFKAKSKERLSVQTIIFEIAQVLIKMLSPFISFTAEESWSYLGVDKESVFLNDWPGAKKEWIDENLEKRWSRILTLREAVNRELEVKRKESVIGNSLEAMIEIYTSDDAAFDFLDSGRNLWGTVFIISQVNIEKLAKDDYEKIELAMVSIEGIGNLKIRVQKAKGKKCIRCWNYSENVGLNAGHPEICERCLRQIK</sequence>
<comment type="similarity">
    <text evidence="1 10">Belongs to the class-I aminoacyl-tRNA synthetase family. IleS type 1 subfamily.</text>
</comment>
<dbReference type="HAMAP" id="MF_02002">
    <property type="entry name" value="Ile_tRNA_synth_type1"/>
    <property type="match status" value="1"/>
</dbReference>
<dbReference type="FunFam" id="3.40.50.620:FF:000152">
    <property type="entry name" value="Isoleucine--tRNA ligase"/>
    <property type="match status" value="1"/>
</dbReference>
<evidence type="ECO:0000256" key="4">
    <source>
        <dbReference type="ARBA" id="ARBA00022741"/>
    </source>
</evidence>
<feature type="domain" description="Aminoacyl-tRNA synthetase class Ia" evidence="11">
    <location>
        <begin position="27"/>
        <end position="656"/>
    </location>
</feature>
<dbReference type="SUPFAM" id="SSF47323">
    <property type="entry name" value="Anticodon-binding domain of a subclass of class I aminoacyl-tRNA synthetases"/>
    <property type="match status" value="1"/>
</dbReference>
<dbReference type="InterPro" id="IPR023585">
    <property type="entry name" value="Ile-tRNA-ligase_type1"/>
</dbReference>
<dbReference type="GO" id="GO:0004822">
    <property type="term" value="F:isoleucine-tRNA ligase activity"/>
    <property type="evidence" value="ECO:0007669"/>
    <property type="project" value="UniProtKB-UniRule"/>
</dbReference>
<dbReference type="Pfam" id="PF00133">
    <property type="entry name" value="tRNA-synt_1"/>
    <property type="match status" value="1"/>
</dbReference>
<evidence type="ECO:0000259" key="12">
    <source>
        <dbReference type="Pfam" id="PF06827"/>
    </source>
</evidence>
<dbReference type="InterPro" id="IPR002300">
    <property type="entry name" value="aa-tRNA-synth_Ia"/>
</dbReference>
<protein>
    <recommendedName>
        <fullName evidence="10">Isoleucine--tRNA ligase</fullName>
        <ecNumber evidence="10">6.1.1.5</ecNumber>
    </recommendedName>
    <alternativeName>
        <fullName evidence="10">Isoleucyl-tRNA synthetase</fullName>
        <shortName evidence="10">IleRS</shortName>
    </alternativeName>
</protein>
<dbReference type="Proteomes" id="UP000182278">
    <property type="component" value="Unassembled WGS sequence"/>
</dbReference>
<dbReference type="Gene3D" id="3.40.50.620">
    <property type="entry name" value="HUPs"/>
    <property type="match status" value="2"/>
</dbReference>
<dbReference type="Pfam" id="PF06827">
    <property type="entry name" value="zf-FPG_IleRS"/>
    <property type="match status" value="1"/>
</dbReference>
<evidence type="ECO:0000259" key="11">
    <source>
        <dbReference type="Pfam" id="PF00133"/>
    </source>
</evidence>
<feature type="binding site" evidence="10">
    <location>
        <position position="620"/>
    </location>
    <ligand>
        <name>ATP</name>
        <dbReference type="ChEBI" id="CHEBI:30616"/>
    </ligand>
</feature>
<feature type="binding site" evidence="10">
    <location>
        <position position="576"/>
    </location>
    <ligand>
        <name>L-isoleucyl-5'-AMP</name>
        <dbReference type="ChEBI" id="CHEBI:178002"/>
    </ligand>
</feature>
<dbReference type="EC" id="6.1.1.5" evidence="10"/>
<evidence type="ECO:0000256" key="8">
    <source>
        <dbReference type="ARBA" id="ARBA00025217"/>
    </source>
</evidence>
<keyword evidence="2 10" id="KW-0963">Cytoplasm</keyword>
<dbReference type="InterPro" id="IPR010663">
    <property type="entry name" value="Znf_FPG/IleRS"/>
</dbReference>
<dbReference type="InterPro" id="IPR033708">
    <property type="entry name" value="Anticodon_Ile_BEm"/>
</dbReference>
<dbReference type="Gene3D" id="1.10.10.830">
    <property type="entry name" value="Ile-tRNA synthetase CP2 domain-like"/>
    <property type="match status" value="1"/>
</dbReference>
<comment type="cofactor">
    <cofactor evidence="10">
        <name>Zn(2+)</name>
        <dbReference type="ChEBI" id="CHEBI:29105"/>
    </cofactor>
    <text evidence="10">Binds 1 zinc ion per subunit.</text>
</comment>
<keyword evidence="6 10" id="KW-0648">Protein biosynthesis</keyword>
<comment type="function">
    <text evidence="8 10">Catalyzes the attachment of isoleucine to tRNA(Ile). As IleRS can inadvertently accommodate and process structurally similar amino acids such as valine, to avoid such errors it has two additional distinct tRNA(Ile)-dependent editing activities. One activity is designated as 'pretransfer' editing and involves the hydrolysis of activated Val-AMP. The other activity is designated 'posttransfer' editing and involves deacylation of mischarged Val-tRNA(Ile).</text>
</comment>
<dbReference type="InterPro" id="IPR001412">
    <property type="entry name" value="aa-tRNA-synth_I_CS"/>
</dbReference>
<feature type="short sequence motif" description="'KMSKS' region" evidence="10">
    <location>
        <begin position="617"/>
        <end position="621"/>
    </location>
</feature>
<dbReference type="AlphaFoldDB" id="A0A1J4SB72"/>
<dbReference type="PROSITE" id="PS00178">
    <property type="entry name" value="AA_TRNA_LIGASE_I"/>
    <property type="match status" value="1"/>
</dbReference>
<comment type="caution">
    <text evidence="14">The sequence shown here is derived from an EMBL/GenBank/DDBJ whole genome shotgun (WGS) entry which is preliminary data.</text>
</comment>
<dbReference type="PANTHER" id="PTHR42765">
    <property type="entry name" value="SOLEUCYL-TRNA SYNTHETASE"/>
    <property type="match status" value="1"/>
</dbReference>
<comment type="catalytic activity">
    <reaction evidence="9 10">
        <text>tRNA(Ile) + L-isoleucine + ATP = L-isoleucyl-tRNA(Ile) + AMP + diphosphate</text>
        <dbReference type="Rhea" id="RHEA:11060"/>
        <dbReference type="Rhea" id="RHEA-COMP:9666"/>
        <dbReference type="Rhea" id="RHEA-COMP:9695"/>
        <dbReference type="ChEBI" id="CHEBI:30616"/>
        <dbReference type="ChEBI" id="CHEBI:33019"/>
        <dbReference type="ChEBI" id="CHEBI:58045"/>
        <dbReference type="ChEBI" id="CHEBI:78442"/>
        <dbReference type="ChEBI" id="CHEBI:78528"/>
        <dbReference type="ChEBI" id="CHEBI:456215"/>
        <dbReference type="EC" id="6.1.1.5"/>
    </reaction>
</comment>
<dbReference type="PRINTS" id="PR00984">
    <property type="entry name" value="TRNASYNTHILE"/>
</dbReference>
<dbReference type="SUPFAM" id="SSF52374">
    <property type="entry name" value="Nucleotidylyl transferase"/>
    <property type="match status" value="1"/>
</dbReference>
<dbReference type="GO" id="GO:0002161">
    <property type="term" value="F:aminoacyl-tRNA deacylase activity"/>
    <property type="evidence" value="ECO:0007669"/>
    <property type="project" value="InterPro"/>
</dbReference>
<keyword evidence="10" id="KW-0862">Zinc</keyword>
<keyword evidence="4 10" id="KW-0547">Nucleotide-binding</keyword>
<proteinExistence type="inferred from homology"/>
<keyword evidence="10" id="KW-0479">Metal-binding</keyword>
<feature type="short sequence motif" description="'HIGH' region" evidence="10">
    <location>
        <begin position="57"/>
        <end position="67"/>
    </location>
</feature>
<feature type="binding site" evidence="10">
    <location>
        <position position="918"/>
    </location>
    <ligand>
        <name>Zn(2+)</name>
        <dbReference type="ChEBI" id="CHEBI:29105"/>
    </ligand>
</feature>
<comment type="subcellular location">
    <subcellularLocation>
        <location evidence="10">Cytoplasm</location>
    </subcellularLocation>
</comment>
<dbReference type="GO" id="GO:0000049">
    <property type="term" value="F:tRNA binding"/>
    <property type="evidence" value="ECO:0007669"/>
    <property type="project" value="InterPro"/>
</dbReference>
<comment type="domain">
    <text evidence="10">IleRS has two distinct active sites: one for aminoacylation and one for editing. The misactivated valine is translocated from the active site to the editing site, which sterically excludes the correctly activated isoleucine. The single editing site contains two valyl binding pockets, one specific for each substrate (Val-AMP or Val-tRNA(Ile)).</text>
</comment>
<evidence type="ECO:0000313" key="14">
    <source>
        <dbReference type="EMBL" id="OIN96615.1"/>
    </source>
</evidence>
<dbReference type="NCBIfam" id="TIGR00392">
    <property type="entry name" value="ileS"/>
    <property type="match status" value="1"/>
</dbReference>
<dbReference type="InterPro" id="IPR009080">
    <property type="entry name" value="tRNAsynth_Ia_anticodon-bd"/>
</dbReference>
<evidence type="ECO:0000256" key="1">
    <source>
        <dbReference type="ARBA" id="ARBA00006887"/>
    </source>
</evidence>
<keyword evidence="7 10" id="KW-0030">Aminoacyl-tRNA synthetase</keyword>
<evidence type="ECO:0000259" key="13">
    <source>
        <dbReference type="Pfam" id="PF08264"/>
    </source>
</evidence>
<dbReference type="GO" id="GO:0005524">
    <property type="term" value="F:ATP binding"/>
    <property type="evidence" value="ECO:0007669"/>
    <property type="project" value="UniProtKB-UniRule"/>
</dbReference>
<dbReference type="InterPro" id="IPR009008">
    <property type="entry name" value="Val/Leu/Ile-tRNA-synth_edit"/>
</dbReference>
<dbReference type="Pfam" id="PF08264">
    <property type="entry name" value="Anticodon_1"/>
    <property type="match status" value="1"/>
</dbReference>
<name>A0A1J4SB72_9BACT</name>
<evidence type="ECO:0000313" key="15">
    <source>
        <dbReference type="Proteomes" id="UP000182278"/>
    </source>
</evidence>
<feature type="domain" description="Methionyl/Valyl/Leucyl/Isoleucyl-tRNA synthetase anticodon-binding" evidence="13">
    <location>
        <begin position="699"/>
        <end position="852"/>
    </location>
</feature>
<evidence type="ECO:0000256" key="9">
    <source>
        <dbReference type="ARBA" id="ARBA00048359"/>
    </source>
</evidence>
<evidence type="ECO:0000256" key="10">
    <source>
        <dbReference type="HAMAP-Rule" id="MF_02002"/>
    </source>
</evidence>
<dbReference type="InterPro" id="IPR014729">
    <property type="entry name" value="Rossmann-like_a/b/a_fold"/>
</dbReference>
<keyword evidence="3 10" id="KW-0436">Ligase</keyword>
<feature type="binding site" evidence="10">
    <location>
        <position position="938"/>
    </location>
    <ligand>
        <name>Zn(2+)</name>
        <dbReference type="ChEBI" id="CHEBI:29105"/>
    </ligand>
</feature>
<dbReference type="GO" id="GO:0006428">
    <property type="term" value="P:isoleucyl-tRNA aminoacylation"/>
    <property type="evidence" value="ECO:0007669"/>
    <property type="project" value="UniProtKB-UniRule"/>
</dbReference>
<dbReference type="InterPro" id="IPR013155">
    <property type="entry name" value="M/V/L/I-tRNA-synth_anticd-bd"/>
</dbReference>
<dbReference type="GO" id="GO:0008270">
    <property type="term" value="F:zinc ion binding"/>
    <property type="evidence" value="ECO:0007669"/>
    <property type="project" value="UniProtKB-UniRule"/>
</dbReference>
<dbReference type="CDD" id="cd00818">
    <property type="entry name" value="IleRS_core"/>
    <property type="match status" value="1"/>
</dbReference>
<dbReference type="CDD" id="cd07960">
    <property type="entry name" value="Anticodon_Ia_Ile_BEm"/>
    <property type="match status" value="1"/>
</dbReference>